<evidence type="ECO:0000313" key="4">
    <source>
        <dbReference type="Proteomes" id="UP001175227"/>
    </source>
</evidence>
<dbReference type="GO" id="GO:0000723">
    <property type="term" value="P:telomere maintenance"/>
    <property type="evidence" value="ECO:0007669"/>
    <property type="project" value="InterPro"/>
</dbReference>
<comment type="similarity">
    <text evidence="1">Belongs to the helicase family.</text>
</comment>
<dbReference type="Pfam" id="PF05970">
    <property type="entry name" value="PIF1"/>
    <property type="match status" value="1"/>
</dbReference>
<dbReference type="GO" id="GO:0006310">
    <property type="term" value="P:DNA recombination"/>
    <property type="evidence" value="ECO:0007669"/>
    <property type="project" value="UniProtKB-KW"/>
</dbReference>
<feature type="non-terminal residue" evidence="3">
    <location>
        <position position="1"/>
    </location>
</feature>
<keyword evidence="1" id="KW-0547">Nucleotide-binding</keyword>
<keyword evidence="1" id="KW-0233">DNA recombination</keyword>
<accession>A0AA39NTC3</accession>
<keyword evidence="1" id="KW-0067">ATP-binding</keyword>
<dbReference type="AlphaFoldDB" id="A0AA39NTC3"/>
<evidence type="ECO:0000259" key="2">
    <source>
        <dbReference type="Pfam" id="PF05970"/>
    </source>
</evidence>
<dbReference type="Gene3D" id="3.40.50.300">
    <property type="entry name" value="P-loop containing nucleotide triphosphate hydrolases"/>
    <property type="match status" value="1"/>
</dbReference>
<comment type="cofactor">
    <cofactor evidence="1">
        <name>Mg(2+)</name>
        <dbReference type="ChEBI" id="CHEBI:18420"/>
    </cofactor>
</comment>
<dbReference type="EMBL" id="JAUEPR010000050">
    <property type="protein sequence ID" value="KAK0471489.1"/>
    <property type="molecule type" value="Genomic_DNA"/>
</dbReference>
<dbReference type="SUPFAM" id="SSF52540">
    <property type="entry name" value="P-loop containing nucleoside triphosphate hydrolases"/>
    <property type="match status" value="1"/>
</dbReference>
<keyword evidence="1" id="KW-0227">DNA damage</keyword>
<keyword evidence="1" id="KW-0347">Helicase</keyword>
<evidence type="ECO:0000313" key="3">
    <source>
        <dbReference type="EMBL" id="KAK0471489.1"/>
    </source>
</evidence>
<dbReference type="InterPro" id="IPR027417">
    <property type="entry name" value="P-loop_NTPase"/>
</dbReference>
<feature type="non-terminal residue" evidence="3">
    <location>
        <position position="109"/>
    </location>
</feature>
<organism evidence="3 4">
    <name type="scientific">Armillaria novae-zelandiae</name>
    <dbReference type="NCBI Taxonomy" id="153914"/>
    <lineage>
        <taxon>Eukaryota</taxon>
        <taxon>Fungi</taxon>
        <taxon>Dikarya</taxon>
        <taxon>Basidiomycota</taxon>
        <taxon>Agaricomycotina</taxon>
        <taxon>Agaricomycetes</taxon>
        <taxon>Agaricomycetidae</taxon>
        <taxon>Agaricales</taxon>
        <taxon>Marasmiineae</taxon>
        <taxon>Physalacriaceae</taxon>
        <taxon>Armillaria</taxon>
    </lineage>
</organism>
<dbReference type="GO" id="GO:0043139">
    <property type="term" value="F:5'-3' DNA helicase activity"/>
    <property type="evidence" value="ECO:0007669"/>
    <property type="project" value="UniProtKB-EC"/>
</dbReference>
<dbReference type="GO" id="GO:0005524">
    <property type="term" value="F:ATP binding"/>
    <property type="evidence" value="ECO:0007669"/>
    <property type="project" value="UniProtKB-KW"/>
</dbReference>
<reference evidence="3" key="1">
    <citation type="submission" date="2023-06" db="EMBL/GenBank/DDBJ databases">
        <authorList>
            <consortium name="Lawrence Berkeley National Laboratory"/>
            <person name="Ahrendt S."/>
            <person name="Sahu N."/>
            <person name="Indic B."/>
            <person name="Wong-Bajracharya J."/>
            <person name="Merenyi Z."/>
            <person name="Ke H.-M."/>
            <person name="Monk M."/>
            <person name="Kocsube S."/>
            <person name="Drula E."/>
            <person name="Lipzen A."/>
            <person name="Balint B."/>
            <person name="Henrissat B."/>
            <person name="Andreopoulos B."/>
            <person name="Martin F.M."/>
            <person name="Harder C.B."/>
            <person name="Rigling D."/>
            <person name="Ford K.L."/>
            <person name="Foster G.D."/>
            <person name="Pangilinan J."/>
            <person name="Papanicolaou A."/>
            <person name="Barry K."/>
            <person name="LaButti K."/>
            <person name="Viragh M."/>
            <person name="Koriabine M."/>
            <person name="Yan M."/>
            <person name="Riley R."/>
            <person name="Champramary S."/>
            <person name="Plett K.L."/>
            <person name="Tsai I.J."/>
            <person name="Slot J."/>
            <person name="Sipos G."/>
            <person name="Plett J."/>
            <person name="Nagy L.G."/>
            <person name="Grigoriev I.V."/>
        </authorList>
    </citation>
    <scope>NUCLEOTIDE SEQUENCE</scope>
    <source>
        <strain evidence="3">ICMP 16352</strain>
    </source>
</reference>
<dbReference type="EC" id="5.6.2.3" evidence="1"/>
<proteinExistence type="inferred from homology"/>
<protein>
    <recommendedName>
        <fullName evidence="1">ATP-dependent DNA helicase</fullName>
        <ecNumber evidence="1">5.6.2.3</ecNumber>
    </recommendedName>
</protein>
<gene>
    <name evidence="3" type="ORF">IW261DRAFT_1320894</name>
</gene>
<evidence type="ECO:0000256" key="1">
    <source>
        <dbReference type="RuleBase" id="RU363044"/>
    </source>
</evidence>
<dbReference type="GO" id="GO:0006281">
    <property type="term" value="P:DNA repair"/>
    <property type="evidence" value="ECO:0007669"/>
    <property type="project" value="UniProtKB-KW"/>
</dbReference>
<keyword evidence="1" id="KW-0378">Hydrolase</keyword>
<comment type="catalytic activity">
    <reaction evidence="1">
        <text>ATP + H2O = ADP + phosphate + H(+)</text>
        <dbReference type="Rhea" id="RHEA:13065"/>
        <dbReference type="ChEBI" id="CHEBI:15377"/>
        <dbReference type="ChEBI" id="CHEBI:15378"/>
        <dbReference type="ChEBI" id="CHEBI:30616"/>
        <dbReference type="ChEBI" id="CHEBI:43474"/>
        <dbReference type="ChEBI" id="CHEBI:456216"/>
        <dbReference type="EC" id="5.6.2.3"/>
    </reaction>
</comment>
<sequence length="109" mass="12091">DVDKLIDVTVEQFKLNFHQSVAFKMVARTYLKRKGLSEFMNCNEPEPHPMRMFLTGPGGTGKTHVIKALMSVMERCRDGHAVRFLAPTGSAAALNDGMTVHKAFGLNIN</sequence>
<keyword evidence="4" id="KW-1185">Reference proteome</keyword>
<keyword evidence="1" id="KW-0234">DNA repair</keyword>
<dbReference type="GO" id="GO:0016787">
    <property type="term" value="F:hydrolase activity"/>
    <property type="evidence" value="ECO:0007669"/>
    <property type="project" value="UniProtKB-KW"/>
</dbReference>
<dbReference type="Proteomes" id="UP001175227">
    <property type="component" value="Unassembled WGS sequence"/>
</dbReference>
<comment type="caution">
    <text evidence="3">The sequence shown here is derived from an EMBL/GenBank/DDBJ whole genome shotgun (WGS) entry which is preliminary data.</text>
</comment>
<name>A0AA39NTC3_9AGAR</name>
<feature type="domain" description="DNA helicase Pif1-like DEAD-box helicase" evidence="2">
    <location>
        <begin position="49"/>
        <end position="108"/>
    </location>
</feature>
<dbReference type="InterPro" id="IPR010285">
    <property type="entry name" value="DNA_helicase_pif1-like_DEAD"/>
</dbReference>